<keyword evidence="3" id="KW-1185">Reference proteome</keyword>
<feature type="region of interest" description="Disordered" evidence="1">
    <location>
        <begin position="122"/>
        <end position="308"/>
    </location>
</feature>
<feature type="compositionally biased region" description="Basic and acidic residues" evidence="1">
    <location>
        <begin position="151"/>
        <end position="160"/>
    </location>
</feature>
<comment type="caution">
    <text evidence="2">The sequence shown here is derived from an EMBL/GenBank/DDBJ whole genome shotgun (WGS) entry which is preliminary data.</text>
</comment>
<feature type="region of interest" description="Disordered" evidence="1">
    <location>
        <begin position="815"/>
        <end position="934"/>
    </location>
</feature>
<dbReference type="EMBL" id="CAUYUJ010017240">
    <property type="protein sequence ID" value="CAK0873101.1"/>
    <property type="molecule type" value="Genomic_DNA"/>
</dbReference>
<reference evidence="2" key="1">
    <citation type="submission" date="2023-10" db="EMBL/GenBank/DDBJ databases">
        <authorList>
            <person name="Chen Y."/>
            <person name="Shah S."/>
            <person name="Dougan E. K."/>
            <person name="Thang M."/>
            <person name="Chan C."/>
        </authorList>
    </citation>
    <scope>NUCLEOTIDE SEQUENCE [LARGE SCALE GENOMIC DNA]</scope>
</reference>
<protein>
    <recommendedName>
        <fullName evidence="4">Nudix hydrolase domain-containing protein</fullName>
    </recommendedName>
</protein>
<evidence type="ECO:0008006" key="4">
    <source>
        <dbReference type="Google" id="ProtNLM"/>
    </source>
</evidence>
<feature type="compositionally biased region" description="Basic residues" evidence="1">
    <location>
        <begin position="191"/>
        <end position="201"/>
    </location>
</feature>
<feature type="region of interest" description="Disordered" evidence="1">
    <location>
        <begin position="1"/>
        <end position="70"/>
    </location>
</feature>
<feature type="non-terminal residue" evidence="2">
    <location>
        <position position="1"/>
    </location>
</feature>
<organism evidence="2 3">
    <name type="scientific">Prorocentrum cordatum</name>
    <dbReference type="NCBI Taxonomy" id="2364126"/>
    <lineage>
        <taxon>Eukaryota</taxon>
        <taxon>Sar</taxon>
        <taxon>Alveolata</taxon>
        <taxon>Dinophyceae</taxon>
        <taxon>Prorocentrales</taxon>
        <taxon>Prorocentraceae</taxon>
        <taxon>Prorocentrum</taxon>
    </lineage>
</organism>
<dbReference type="Proteomes" id="UP001189429">
    <property type="component" value="Unassembled WGS sequence"/>
</dbReference>
<feature type="compositionally biased region" description="Low complexity" evidence="1">
    <location>
        <begin position="875"/>
        <end position="891"/>
    </location>
</feature>
<feature type="region of interest" description="Disordered" evidence="1">
    <location>
        <begin position="775"/>
        <end position="800"/>
    </location>
</feature>
<feature type="compositionally biased region" description="Basic residues" evidence="1">
    <location>
        <begin position="908"/>
        <end position="917"/>
    </location>
</feature>
<feature type="compositionally biased region" description="Low complexity" evidence="1">
    <location>
        <begin position="174"/>
        <end position="190"/>
    </location>
</feature>
<proteinExistence type="predicted"/>
<accession>A0ABN9VIQ8</accession>
<sequence>APALRRVDGPDPAQEFDQGQLGPADGSTLGGAFRELAEESGLQLETPPGGRAKLGADTYSTGRGRRGGPGALKEVLRHRHRAAAGDKGRRRPREARTREARFITKRELRAAAVKGRFSLHAEEAPKLAKPKELELQPKHRSPAIEATGPEARARPKREALRGSAAGRRPRQSRRAIGVARAAAAAEARPAGRARHRRKRLPGRMGGAGARARREELRRQQGLGRRKRPRAASDNEGEATDAEPSAATLLDEVEAEPPRRAAGEAGRDAAVAGSRARGRDRGREGRDGSRDIFPLMHGRPGRFATGGRGRSLEAQRDDALAALHWLAGHDFATGAAVAEGMAGMGPWPPALNGLLERTQPPLDDEPAPSLQEAFRDLLQGRAAHECEPVSRALAPYRRDAASLPESVAERGLFTELRDARWHFATGMADGCFDRCNQWSLKAPHVELPTPEGLAGVEAESFEGGGAPAIMGVADVKDAFHRLILPEWLSRYSGPPDALAEDVGMVGQGIDGTVAVAGDSIVPSARALPTEFTWSLFFLFHRIGESLRQRMPAPRAPEPLRGRGRPDVLALSNGLHELRHCAHVDNLGAMGDSRSEVEHALADTAKVLESFGLLVRGEEARSDTAEALGVVLDGKLQRTSLTKKRHWRLHSARRHLLNRGSASGGELWAFLWLMPFLCSDWWPRWNRLASPSDASEWGYGVSTSLWSDEEVKAAGRTRERGHFRDARAAQEELPGEDFDGLGAAMASGEYEVNPGFPAAASAGLAHGRWVPRSTAEIGAGDSARGTELKGSSGCGSTAGKTPLANLDGEIAVLHRRRDRRARQAADPAHRDREQAARARGRGRAAGQAAGVAEPDRVISSGCSPELSRESGDDRPQAKSALGQAAGSAAADARGSADDRRLERLRERPFQRARPRRGARHGAANAETTGCAAGRSVDSAHSDKAAKIAAMTEPANITGGARPDPLKGTKGALLARAARWPSEADGIQTAADGGSLHLAPSPQAGRSDGGRITLKLKILSPATRRPTGRLREAARGHLDVRAERASARGPRRHLSLEGRYFADVFCGKGGCGRSAEFAGFPARYFDLVNSAKGDALRPEVMHGLIADIQAGKVQPSSAFRMQIDVD</sequence>
<feature type="region of interest" description="Disordered" evidence="1">
    <location>
        <begin position="984"/>
        <end position="1007"/>
    </location>
</feature>
<feature type="compositionally biased region" description="Basic and acidic residues" evidence="1">
    <location>
        <begin position="819"/>
        <end position="834"/>
    </location>
</feature>
<feature type="compositionally biased region" description="Basic and acidic residues" evidence="1">
    <location>
        <begin position="122"/>
        <end position="137"/>
    </location>
</feature>
<feature type="compositionally biased region" description="Basic and acidic residues" evidence="1">
    <location>
        <begin position="276"/>
        <end position="289"/>
    </location>
</feature>
<gene>
    <name evidence="2" type="ORF">PCOR1329_LOCUS58400</name>
</gene>
<feature type="compositionally biased region" description="Basic and acidic residues" evidence="1">
    <location>
        <begin position="864"/>
        <end position="874"/>
    </location>
</feature>
<name>A0ABN9VIQ8_9DINO</name>
<feature type="compositionally biased region" description="Basic and acidic residues" evidence="1">
    <location>
        <begin position="255"/>
        <end position="266"/>
    </location>
</feature>
<evidence type="ECO:0000313" key="2">
    <source>
        <dbReference type="EMBL" id="CAK0873101.1"/>
    </source>
</evidence>
<evidence type="ECO:0000256" key="1">
    <source>
        <dbReference type="SAM" id="MobiDB-lite"/>
    </source>
</evidence>
<feature type="compositionally biased region" description="Basic and acidic residues" evidence="1">
    <location>
        <begin position="892"/>
        <end position="907"/>
    </location>
</feature>
<evidence type="ECO:0000313" key="3">
    <source>
        <dbReference type="Proteomes" id="UP001189429"/>
    </source>
</evidence>